<dbReference type="NCBIfam" id="TIGR00419">
    <property type="entry name" value="tim"/>
    <property type="match status" value="1"/>
</dbReference>
<feature type="binding site" evidence="8">
    <location>
        <begin position="282"/>
        <end position="283"/>
    </location>
    <ligand>
        <name>substrate</name>
    </ligand>
</feature>
<keyword evidence="4 8" id="KW-0312">Gluconeogenesis</keyword>
<accession>C9YGJ3</accession>
<evidence type="ECO:0000256" key="5">
    <source>
        <dbReference type="ARBA" id="ARBA00022490"/>
    </source>
</evidence>
<name>C9YGJ3_CURXX</name>
<evidence type="ECO:0000256" key="8">
    <source>
        <dbReference type="HAMAP-Rule" id="MF_00147"/>
    </source>
</evidence>
<dbReference type="EC" id="5.3.1.1" evidence="8 9"/>
<dbReference type="GO" id="GO:0019563">
    <property type="term" value="P:glycerol catabolic process"/>
    <property type="evidence" value="ECO:0007669"/>
    <property type="project" value="TreeGrafter"/>
</dbReference>
<feature type="active site" description="Electrophile" evidence="8">
    <location>
        <position position="146"/>
    </location>
</feature>
<dbReference type="Pfam" id="PF00121">
    <property type="entry name" value="TIM"/>
    <property type="match status" value="1"/>
</dbReference>
<dbReference type="GO" id="GO:0004807">
    <property type="term" value="F:triose-phosphate isomerase activity"/>
    <property type="evidence" value="ECO:0007669"/>
    <property type="project" value="UniProtKB-UniRule"/>
</dbReference>
<sequence>MAALGGQKRSPCRTSGVCCRCRTDFRGCSTSACSNGEQCAYRKASFELGTRMKKKLIAGNWKMNGSLAANAALLDQLHSGLPAASCLVAVCVPAAYLHQVISVIKPVGALAVGAQDVSAFDSGAYTGETSAAMLRDLGVHYAIVGHSERRQYHGETDAIVATKAQKALAAGVTPIVCVGETLEEREAGKTVEVVKRQLAAVIHANGHCISEIVVAYEPVWAIGTGKTATPEQAQEVHAVLRGQLAAATPHADRVHILYGGSMNAANAQQLLAQKDIDGGLVGGASLKAADFLTIITAASAA</sequence>
<evidence type="ECO:0000313" key="10">
    <source>
        <dbReference type="EMBL" id="CBA33414.1"/>
    </source>
</evidence>
<gene>
    <name evidence="8 10" type="primary">tpiA</name>
    <name evidence="10" type="ORF">Csp_B18930</name>
</gene>
<evidence type="ECO:0000256" key="2">
    <source>
        <dbReference type="ARBA" id="ARBA00004939"/>
    </source>
</evidence>
<feature type="binding site" evidence="8">
    <location>
        <position position="261"/>
    </location>
    <ligand>
        <name>substrate</name>
    </ligand>
</feature>
<dbReference type="Gene3D" id="3.20.20.70">
    <property type="entry name" value="Aldolase class I"/>
    <property type="match status" value="1"/>
</dbReference>
<comment type="catalytic activity">
    <reaction evidence="8 9">
        <text>D-glyceraldehyde 3-phosphate = dihydroxyacetone phosphate</text>
        <dbReference type="Rhea" id="RHEA:18585"/>
        <dbReference type="ChEBI" id="CHEBI:57642"/>
        <dbReference type="ChEBI" id="CHEBI:59776"/>
        <dbReference type="EC" id="5.3.1.1"/>
    </reaction>
</comment>
<dbReference type="GO" id="GO:0046166">
    <property type="term" value="P:glyceraldehyde-3-phosphate biosynthetic process"/>
    <property type="evidence" value="ECO:0007669"/>
    <property type="project" value="TreeGrafter"/>
</dbReference>
<keyword evidence="6 8" id="KW-0324">Glycolysis</keyword>
<comment type="subunit">
    <text evidence="8 9">Homodimer.</text>
</comment>
<dbReference type="InterPro" id="IPR020861">
    <property type="entry name" value="Triosephosphate_isomerase_AS"/>
</dbReference>
<dbReference type="UniPathway" id="UPA00138"/>
<reference evidence="10" key="1">
    <citation type="journal article" date="2010" name="Nature">
        <title>The Dynamic genome of Hydra.</title>
        <authorList>
            <person name="Chapman J.A."/>
            <person name="Kirkness E.F."/>
            <person name="Simakov O."/>
            <person name="Hampson S.E."/>
            <person name="Mitros T."/>
            <person name="Weinmaier T."/>
            <person name="Rattei T."/>
            <person name="Balasubramanian P.G."/>
            <person name="Borman J."/>
            <person name="Busam D."/>
            <person name="Disbennett K."/>
            <person name="Pfannkoch C."/>
            <person name="Sumin N."/>
            <person name="Sutton G."/>
            <person name="Viswanathan L."/>
            <person name="Walenz B."/>
            <person name="Goodstein D.M."/>
            <person name="Hellsten U."/>
            <person name="Kawashima T."/>
            <person name="Prochnik S.E."/>
            <person name="Putnam N.H."/>
            <person name="Shu S."/>
            <person name="Blumberg B."/>
            <person name="Dana C.E."/>
            <person name="Gee L."/>
            <person name="Kibler D.F."/>
            <person name="Law L."/>
            <person name="Lindgens D."/>
            <person name="Martinez D.E."/>
            <person name="Peng J."/>
            <person name="Wigge P.A."/>
            <person name="Bertulat B."/>
            <person name="Guder C."/>
            <person name="Nakamura Y."/>
            <person name="Ozbek S."/>
            <person name="Watanabe H."/>
            <person name="Khalturin K."/>
            <person name="Hemmrich G."/>
            <person name="Franke A."/>
            <person name="Augustin R."/>
            <person name="Fraune S."/>
            <person name="Hayakawa E."/>
            <person name="Hayakawa S."/>
            <person name="Hirose M."/>
            <person name="Hwang J."/>
            <person name="Ikeo K."/>
            <person name="Nishimiya-Fujisawa C."/>
            <person name="Ogura A."/>
            <person name="Takahashi T."/>
            <person name="Steinmetz P.R."/>
            <person name="Zhang X."/>
            <person name="Aufschnaiter R."/>
            <person name="Eder M.K."/>
            <person name="Gorny A.K."/>
            <person name="Salvenmoser W."/>
            <person name="Heimberg A.M."/>
            <person name="Wheeler B.M."/>
            <person name="Peterson K.J."/>
            <person name="Boettger A."/>
            <person name="Tischler P."/>
            <person name="Wolf A."/>
            <person name="Gojobori T."/>
            <person name="Remington K.A."/>
            <person name="Strausberg R.L."/>
            <person name="Venter J."/>
            <person name="Technau U."/>
            <person name="Hobmayer B."/>
            <person name="Bosch T.C."/>
            <person name="Holstein T.W."/>
            <person name="Fujisawa T."/>
            <person name="Bode H.R."/>
            <person name="David C.N."/>
            <person name="Rokhsar D.S."/>
            <person name="Steele R.E."/>
        </authorList>
    </citation>
    <scope>NUCLEOTIDE SEQUENCE</scope>
</reference>
<dbReference type="CDD" id="cd00311">
    <property type="entry name" value="TIM"/>
    <property type="match status" value="1"/>
</dbReference>
<dbReference type="GO" id="GO:0005829">
    <property type="term" value="C:cytosol"/>
    <property type="evidence" value="ECO:0007669"/>
    <property type="project" value="TreeGrafter"/>
</dbReference>
<dbReference type="UniPathway" id="UPA00109">
    <property type="reaction ID" value="UER00189"/>
</dbReference>
<dbReference type="InterPro" id="IPR022896">
    <property type="entry name" value="TrioseP_Isoase_bac/euk"/>
</dbReference>
<comment type="function">
    <text evidence="8">Involved in the gluconeogenesis. Catalyzes stereospecifically the conversion of dihydroxyacetone phosphate (DHAP) to D-glyceraldehyde-3-phosphate (G3P).</text>
</comment>
<protein>
    <recommendedName>
        <fullName evidence="8 9">Triosephosphate isomerase</fullName>
        <shortName evidence="8">TIM</shortName>
        <shortName evidence="8">TPI</shortName>
        <ecNumber evidence="8 9">5.3.1.1</ecNumber>
    </recommendedName>
    <alternativeName>
        <fullName evidence="8">Triose-phosphate isomerase</fullName>
    </alternativeName>
</protein>
<comment type="pathway">
    <text evidence="8 9">Carbohydrate biosynthesis; gluconeogenesis.</text>
</comment>
<dbReference type="PANTHER" id="PTHR21139">
    <property type="entry name" value="TRIOSEPHOSPHATE ISOMERASE"/>
    <property type="match status" value="1"/>
</dbReference>
<evidence type="ECO:0000256" key="9">
    <source>
        <dbReference type="RuleBase" id="RU363013"/>
    </source>
</evidence>
<comment type="pathway">
    <text evidence="2">Carbohydrate metabolism; erythritol degradation.</text>
</comment>
<evidence type="ECO:0000256" key="4">
    <source>
        <dbReference type="ARBA" id="ARBA00022432"/>
    </source>
</evidence>
<dbReference type="PROSITE" id="PS00171">
    <property type="entry name" value="TIM_1"/>
    <property type="match status" value="1"/>
</dbReference>
<dbReference type="AlphaFoldDB" id="C9YGJ3"/>
<dbReference type="PANTHER" id="PTHR21139:SF42">
    <property type="entry name" value="TRIOSEPHOSPHATE ISOMERASE"/>
    <property type="match status" value="1"/>
</dbReference>
<comment type="pathway">
    <text evidence="1 8 9">Carbohydrate degradation; glycolysis; D-glyceraldehyde 3-phosphate from glycerone phosphate: step 1/1.</text>
</comment>
<dbReference type="FunFam" id="3.20.20.70:FF:000016">
    <property type="entry name" value="Triosephosphate isomerase"/>
    <property type="match status" value="1"/>
</dbReference>
<dbReference type="HAMAP" id="MF_00147_B">
    <property type="entry name" value="TIM_B"/>
    <property type="match status" value="1"/>
</dbReference>
<dbReference type="InterPro" id="IPR013785">
    <property type="entry name" value="Aldolase_TIM"/>
</dbReference>
<comment type="subcellular location">
    <subcellularLocation>
        <location evidence="8 9">Cytoplasm</location>
    </subcellularLocation>
</comment>
<dbReference type="SUPFAM" id="SSF51351">
    <property type="entry name" value="Triosephosphate isomerase (TIM)"/>
    <property type="match status" value="1"/>
</dbReference>
<evidence type="ECO:0000256" key="1">
    <source>
        <dbReference type="ARBA" id="ARBA00004680"/>
    </source>
</evidence>
<dbReference type="InterPro" id="IPR000652">
    <property type="entry name" value="Triosephosphate_isomerase"/>
</dbReference>
<keyword evidence="7 8" id="KW-0413">Isomerase</keyword>
<dbReference type="EMBL" id="FN543108">
    <property type="protein sequence ID" value="CBA33414.1"/>
    <property type="molecule type" value="Genomic_DNA"/>
</dbReference>
<proteinExistence type="inferred from homology"/>
<dbReference type="PROSITE" id="PS51440">
    <property type="entry name" value="TIM_2"/>
    <property type="match status" value="1"/>
</dbReference>
<organism evidence="10">
    <name type="scientific">Curvibacter symbiont subsp. Hydra magnipapillata</name>
    <dbReference type="NCBI Taxonomy" id="667019"/>
    <lineage>
        <taxon>Bacteria</taxon>
        <taxon>Pseudomonadati</taxon>
        <taxon>Pseudomonadota</taxon>
        <taxon>Betaproteobacteria</taxon>
        <taxon>Burkholderiales</taxon>
        <taxon>Comamonadaceae</taxon>
        <taxon>Curvibacter</taxon>
    </lineage>
</organism>
<comment type="similarity">
    <text evidence="3 8 9">Belongs to the triosephosphate isomerase family.</text>
</comment>
<keyword evidence="5 8" id="KW-0963">Cytoplasm</keyword>
<feature type="binding site" evidence="8">
    <location>
        <position position="223"/>
    </location>
    <ligand>
        <name>substrate</name>
    </ligand>
</feature>
<dbReference type="InterPro" id="IPR035990">
    <property type="entry name" value="TIM_sf"/>
</dbReference>
<dbReference type="GO" id="GO:0006096">
    <property type="term" value="P:glycolytic process"/>
    <property type="evidence" value="ECO:0007669"/>
    <property type="project" value="UniProtKB-UniRule"/>
</dbReference>
<evidence type="ECO:0000256" key="6">
    <source>
        <dbReference type="ARBA" id="ARBA00023152"/>
    </source>
</evidence>
<evidence type="ECO:0000256" key="7">
    <source>
        <dbReference type="ARBA" id="ARBA00023235"/>
    </source>
</evidence>
<feature type="binding site" evidence="8">
    <location>
        <begin position="60"/>
        <end position="62"/>
    </location>
    <ligand>
        <name>substrate</name>
    </ligand>
</feature>
<evidence type="ECO:0000256" key="3">
    <source>
        <dbReference type="ARBA" id="ARBA00007422"/>
    </source>
</evidence>
<feature type="active site" description="Proton acceptor" evidence="8">
    <location>
        <position position="217"/>
    </location>
</feature>
<dbReference type="GO" id="GO:0006094">
    <property type="term" value="P:gluconeogenesis"/>
    <property type="evidence" value="ECO:0007669"/>
    <property type="project" value="UniProtKB-UniRule"/>
</dbReference>